<dbReference type="AlphaFoldDB" id="A0A3P7R7M6"/>
<organism evidence="1 2">
    <name type="scientific">Dibothriocephalus latus</name>
    <name type="common">Fish tapeworm</name>
    <name type="synonym">Diphyllobothrium latum</name>
    <dbReference type="NCBI Taxonomy" id="60516"/>
    <lineage>
        <taxon>Eukaryota</taxon>
        <taxon>Metazoa</taxon>
        <taxon>Spiralia</taxon>
        <taxon>Lophotrochozoa</taxon>
        <taxon>Platyhelminthes</taxon>
        <taxon>Cestoda</taxon>
        <taxon>Eucestoda</taxon>
        <taxon>Diphyllobothriidea</taxon>
        <taxon>Diphyllobothriidae</taxon>
        <taxon>Dibothriocephalus</taxon>
    </lineage>
</organism>
<dbReference type="EMBL" id="UYRU01089910">
    <property type="protein sequence ID" value="VDN36959.1"/>
    <property type="molecule type" value="Genomic_DNA"/>
</dbReference>
<sequence length="108" mass="11881">MMLSSAQIHTVLEESHKNSDLILCGGLGCGMPGLNSREGRLALAQVLARIGFSVISFGHGYMSFAQTGSVAMSMQDKLYDLQNYHFAKRFLKKDKPNSMSENSLSKIH</sequence>
<reference evidence="1 2" key="1">
    <citation type="submission" date="2018-11" db="EMBL/GenBank/DDBJ databases">
        <authorList>
            <consortium name="Pathogen Informatics"/>
        </authorList>
    </citation>
    <scope>NUCLEOTIDE SEQUENCE [LARGE SCALE GENOMIC DNA]</scope>
</reference>
<proteinExistence type="predicted"/>
<keyword evidence="2" id="KW-1185">Reference proteome</keyword>
<evidence type="ECO:0000313" key="1">
    <source>
        <dbReference type="EMBL" id="VDN36959.1"/>
    </source>
</evidence>
<dbReference type="Proteomes" id="UP000281553">
    <property type="component" value="Unassembled WGS sequence"/>
</dbReference>
<gene>
    <name evidence="1" type="ORF">DILT_LOCUS17184</name>
</gene>
<name>A0A3P7R7M6_DIBLA</name>
<accession>A0A3P7R7M6</accession>
<evidence type="ECO:0000313" key="2">
    <source>
        <dbReference type="Proteomes" id="UP000281553"/>
    </source>
</evidence>
<protein>
    <submittedName>
        <fullName evidence="1">Uncharacterized protein</fullName>
    </submittedName>
</protein>